<dbReference type="AlphaFoldDB" id="A0A1R3XE40"/>
<evidence type="ECO:0000313" key="1">
    <source>
        <dbReference type="EMBL" id="SIT89234.1"/>
    </source>
</evidence>
<proteinExistence type="predicted"/>
<gene>
    <name evidence="1" type="ORF">SAMN05421665_2904</name>
</gene>
<dbReference type="RefSeq" id="WP_076660605.1">
    <property type="nucleotide sequence ID" value="NZ_FTPR01000002.1"/>
</dbReference>
<evidence type="ECO:0000313" key="2">
    <source>
        <dbReference type="Proteomes" id="UP000186997"/>
    </source>
</evidence>
<organism evidence="1 2">
    <name type="scientific">Yoonia rosea</name>
    <dbReference type="NCBI Taxonomy" id="287098"/>
    <lineage>
        <taxon>Bacteria</taxon>
        <taxon>Pseudomonadati</taxon>
        <taxon>Pseudomonadota</taxon>
        <taxon>Alphaproteobacteria</taxon>
        <taxon>Rhodobacterales</taxon>
        <taxon>Paracoccaceae</taxon>
        <taxon>Yoonia</taxon>
    </lineage>
</organism>
<dbReference type="OrthoDB" id="952521at2"/>
<protein>
    <submittedName>
        <fullName evidence="1">Uncharacterized protein</fullName>
    </submittedName>
</protein>
<dbReference type="Proteomes" id="UP000186997">
    <property type="component" value="Unassembled WGS sequence"/>
</dbReference>
<accession>A0A1R3XE40</accession>
<keyword evidence="2" id="KW-1185">Reference proteome</keyword>
<sequence length="62" mass="6722">MFIQRAGGPVTLNQQMALQSGLLWSEEMDQTIADELKQTIPVYSGTLSALSNGLPQMSTLLP</sequence>
<reference evidence="2" key="1">
    <citation type="submission" date="2017-01" db="EMBL/GenBank/DDBJ databases">
        <authorList>
            <person name="Varghese N."/>
            <person name="Submissions S."/>
        </authorList>
    </citation>
    <scope>NUCLEOTIDE SEQUENCE [LARGE SCALE GENOMIC DNA]</scope>
    <source>
        <strain evidence="2">DSM 29591</strain>
    </source>
</reference>
<dbReference type="STRING" id="287098.SAMN05421665_2904"/>
<name>A0A1R3XE40_9RHOB</name>
<dbReference type="EMBL" id="FTPR01000002">
    <property type="protein sequence ID" value="SIT89234.1"/>
    <property type="molecule type" value="Genomic_DNA"/>
</dbReference>